<reference evidence="1 2" key="1">
    <citation type="submission" date="2024-02" db="EMBL/GenBank/DDBJ databases">
        <title>Deinococcus xinjiangensis NBRC 107630.</title>
        <authorList>
            <person name="Ichikawa N."/>
            <person name="Katano-Makiyama Y."/>
            <person name="Hidaka K."/>
        </authorList>
    </citation>
    <scope>NUCLEOTIDE SEQUENCE [LARGE SCALE GENOMIC DNA]</scope>
    <source>
        <strain evidence="1 2">NBRC 107630</strain>
    </source>
</reference>
<protein>
    <recommendedName>
        <fullName evidence="3">Transposase</fullName>
    </recommendedName>
</protein>
<dbReference type="EMBL" id="BAABRN010000038">
    <property type="protein sequence ID" value="GAA5503131.1"/>
    <property type="molecule type" value="Genomic_DNA"/>
</dbReference>
<comment type="caution">
    <text evidence="1">The sequence shown here is derived from an EMBL/GenBank/DDBJ whole genome shotgun (WGS) entry which is preliminary data.</text>
</comment>
<keyword evidence="2" id="KW-1185">Reference proteome</keyword>
<evidence type="ECO:0008006" key="3">
    <source>
        <dbReference type="Google" id="ProtNLM"/>
    </source>
</evidence>
<organism evidence="1 2">
    <name type="scientific">Deinococcus xinjiangensis</name>
    <dbReference type="NCBI Taxonomy" id="457454"/>
    <lineage>
        <taxon>Bacteria</taxon>
        <taxon>Thermotogati</taxon>
        <taxon>Deinococcota</taxon>
        <taxon>Deinococci</taxon>
        <taxon>Deinococcales</taxon>
        <taxon>Deinococcaceae</taxon>
        <taxon>Deinococcus</taxon>
    </lineage>
</organism>
<evidence type="ECO:0000313" key="1">
    <source>
        <dbReference type="EMBL" id="GAA5503131.1"/>
    </source>
</evidence>
<dbReference type="RefSeq" id="WP_353543103.1">
    <property type="nucleotide sequence ID" value="NZ_BAABRN010000038.1"/>
</dbReference>
<accession>A0ABP9VD08</accession>
<name>A0ABP9VD08_9DEIO</name>
<sequence length="87" mass="9833">MIGANTQHSSEEGERVEQVLDSVRGWLIFGNSDKSMRDLRHFAKRHENCEESDIPAGWAGLPDSTHVTKSMWAEVLYRAFKRAEGAT</sequence>
<gene>
    <name evidence="1" type="ORF">Dxin01_02880</name>
</gene>
<proteinExistence type="predicted"/>
<dbReference type="Proteomes" id="UP001458946">
    <property type="component" value="Unassembled WGS sequence"/>
</dbReference>
<evidence type="ECO:0000313" key="2">
    <source>
        <dbReference type="Proteomes" id="UP001458946"/>
    </source>
</evidence>